<sequence length="271" mass="28022">MRTLARKPDVLALAGLAVAVVLTVTGCEGDGQSGIPTESPEPTAAETVEETTTPAAAPTVVVGDVPGNPAATAALQAWTNDLVGGIDVVGRCWTIAPERARQMYADVDAITAAVQQPGRDGQYTVTWSAGSVDVSVLRSEIASGYACPYVNPTGTPGYTDEDARYAVERFLGRTIGAPVDPDDTEERYPLVCEARGTWDPWGTGNPGVPPLATDPDVLGDLESFDAAAASVTPISEVYTSVTIPIVEAGTPRDLVVLLTTGSNGYCLGAVD</sequence>
<dbReference type="EMBL" id="AZXY01000006">
    <property type="protein sequence ID" value="KSZ58156.1"/>
    <property type="molecule type" value="Genomic_DNA"/>
</dbReference>
<feature type="signal peptide" evidence="2">
    <location>
        <begin position="1"/>
        <end position="19"/>
    </location>
</feature>
<proteinExistence type="predicted"/>
<dbReference type="PATRIC" id="fig|1441730.3.peg.2744"/>
<evidence type="ECO:0008006" key="5">
    <source>
        <dbReference type="Google" id="ProtNLM"/>
    </source>
</evidence>
<keyword evidence="2" id="KW-0732">Signal</keyword>
<feature type="compositionally biased region" description="Low complexity" evidence="1">
    <location>
        <begin position="36"/>
        <end position="53"/>
    </location>
</feature>
<evidence type="ECO:0000256" key="2">
    <source>
        <dbReference type="SAM" id="SignalP"/>
    </source>
</evidence>
<reference evidence="3 4" key="2">
    <citation type="journal article" date="2016" name="Genome Announc.">
        <title>Draft Genome Sequence of a Versatile Hydrocarbon-Degrading Bacterium, Rhodococcus pyridinivorans Strain KG-16, Collected from Oil Fields in India.</title>
        <authorList>
            <person name="Aggarwal R.K."/>
            <person name="Dawar C."/>
            <person name="Phanindranath R."/>
            <person name="Mutnuri L."/>
            <person name="Dayal A.M."/>
        </authorList>
    </citation>
    <scope>NUCLEOTIDE SEQUENCE [LARGE SCALE GENOMIC DNA]</scope>
    <source>
        <strain evidence="3 4">KG-16</strain>
    </source>
</reference>
<gene>
    <name evidence="3" type="ORF">Z045_13210</name>
</gene>
<reference evidence="4" key="1">
    <citation type="submission" date="2015-01" db="EMBL/GenBank/DDBJ databases">
        <title>Draft genome sequence of Rhodococcus pyridinivorans strain KG-16, a hydrocarbon-degrading bacterium.</title>
        <authorList>
            <person name="Aggarwal R.K."/>
            <person name="Dawar C."/>
        </authorList>
    </citation>
    <scope>NUCLEOTIDE SEQUENCE [LARGE SCALE GENOMIC DNA]</scope>
    <source>
        <strain evidence="4">KG-16</strain>
    </source>
</reference>
<accession>A0A0V9UJJ3</accession>
<feature type="chain" id="PRO_5039332713" description="Lipoprotein" evidence="2">
    <location>
        <begin position="20"/>
        <end position="271"/>
    </location>
</feature>
<evidence type="ECO:0000313" key="3">
    <source>
        <dbReference type="EMBL" id="KSZ58156.1"/>
    </source>
</evidence>
<feature type="region of interest" description="Disordered" evidence="1">
    <location>
        <begin position="29"/>
        <end position="53"/>
    </location>
</feature>
<protein>
    <recommendedName>
        <fullName evidence="5">Lipoprotein</fullName>
    </recommendedName>
</protein>
<comment type="caution">
    <text evidence="3">The sequence shown here is derived from an EMBL/GenBank/DDBJ whole genome shotgun (WGS) entry which is preliminary data.</text>
</comment>
<dbReference type="AlphaFoldDB" id="A0A0V9UJJ3"/>
<evidence type="ECO:0000313" key="4">
    <source>
        <dbReference type="Proteomes" id="UP000053060"/>
    </source>
</evidence>
<name>A0A0V9UJJ3_9NOCA</name>
<dbReference type="PROSITE" id="PS51257">
    <property type="entry name" value="PROKAR_LIPOPROTEIN"/>
    <property type="match status" value="1"/>
</dbReference>
<dbReference type="Proteomes" id="UP000053060">
    <property type="component" value="Unassembled WGS sequence"/>
</dbReference>
<organism evidence="3 4">
    <name type="scientific">Rhodococcus pyridinivorans KG-16</name>
    <dbReference type="NCBI Taxonomy" id="1441730"/>
    <lineage>
        <taxon>Bacteria</taxon>
        <taxon>Bacillati</taxon>
        <taxon>Actinomycetota</taxon>
        <taxon>Actinomycetes</taxon>
        <taxon>Mycobacteriales</taxon>
        <taxon>Nocardiaceae</taxon>
        <taxon>Rhodococcus</taxon>
    </lineage>
</organism>
<dbReference type="RefSeq" id="WP_060652277.1">
    <property type="nucleotide sequence ID" value="NZ_AZXY01000006.1"/>
</dbReference>
<evidence type="ECO:0000256" key="1">
    <source>
        <dbReference type="SAM" id="MobiDB-lite"/>
    </source>
</evidence>